<name>A0A8C6NX57_NOTFU</name>
<organism evidence="5 6">
    <name type="scientific">Nothobranchius furzeri</name>
    <name type="common">Turquoise killifish</name>
    <dbReference type="NCBI Taxonomy" id="105023"/>
    <lineage>
        <taxon>Eukaryota</taxon>
        <taxon>Metazoa</taxon>
        <taxon>Chordata</taxon>
        <taxon>Craniata</taxon>
        <taxon>Vertebrata</taxon>
        <taxon>Euteleostomi</taxon>
        <taxon>Actinopterygii</taxon>
        <taxon>Neopterygii</taxon>
        <taxon>Teleostei</taxon>
        <taxon>Neoteleostei</taxon>
        <taxon>Acanthomorphata</taxon>
        <taxon>Ovalentaria</taxon>
        <taxon>Atherinomorphae</taxon>
        <taxon>Cyprinodontiformes</taxon>
        <taxon>Nothobranchiidae</taxon>
        <taxon>Nothobranchius</taxon>
    </lineage>
</organism>
<dbReference type="SMART" id="SM00409">
    <property type="entry name" value="IG"/>
    <property type="match status" value="1"/>
</dbReference>
<dbReference type="Proteomes" id="UP000694548">
    <property type="component" value="Unassembled WGS sequence"/>
</dbReference>
<dbReference type="GO" id="GO:0005102">
    <property type="term" value="F:signaling receptor binding"/>
    <property type="evidence" value="ECO:0007669"/>
    <property type="project" value="TreeGrafter"/>
</dbReference>
<dbReference type="InterPro" id="IPR013783">
    <property type="entry name" value="Ig-like_fold"/>
</dbReference>
<dbReference type="PROSITE" id="PS50835">
    <property type="entry name" value="IG_LIKE"/>
    <property type="match status" value="1"/>
</dbReference>
<reference evidence="5" key="1">
    <citation type="submission" date="2025-08" db="UniProtKB">
        <authorList>
            <consortium name="Ensembl"/>
        </authorList>
    </citation>
    <scope>IDENTIFICATION</scope>
</reference>
<dbReference type="InterPro" id="IPR003599">
    <property type="entry name" value="Ig_sub"/>
</dbReference>
<dbReference type="InterPro" id="IPR036179">
    <property type="entry name" value="Ig-like_dom_sf"/>
</dbReference>
<evidence type="ECO:0000256" key="3">
    <source>
        <dbReference type="ARBA" id="ARBA00023319"/>
    </source>
</evidence>
<keyword evidence="2" id="KW-0472">Membrane</keyword>
<comment type="subcellular location">
    <subcellularLocation>
        <location evidence="1">Membrane</location>
    </subcellularLocation>
</comment>
<dbReference type="SUPFAM" id="SSF48726">
    <property type="entry name" value="Immunoglobulin"/>
    <property type="match status" value="1"/>
</dbReference>
<dbReference type="AlphaFoldDB" id="A0A8C6NX57"/>
<dbReference type="GeneTree" id="ENSGT01010000229361"/>
<proteinExistence type="predicted"/>
<protein>
    <recommendedName>
        <fullName evidence="4">Ig-like domain-containing protein</fullName>
    </recommendedName>
</protein>
<feature type="domain" description="Ig-like" evidence="4">
    <location>
        <begin position="37"/>
        <end position="125"/>
    </location>
</feature>
<dbReference type="Ensembl" id="ENSNFUT00015034024.1">
    <property type="protein sequence ID" value="ENSNFUP00015032554.1"/>
    <property type="gene ID" value="ENSNFUG00015015927.1"/>
</dbReference>
<accession>A0A8C6NX57</accession>
<dbReference type="Pfam" id="PF07686">
    <property type="entry name" value="V-set"/>
    <property type="match status" value="1"/>
</dbReference>
<evidence type="ECO:0000259" key="4">
    <source>
        <dbReference type="PROSITE" id="PS50835"/>
    </source>
</evidence>
<dbReference type="InterPro" id="IPR050504">
    <property type="entry name" value="IgSF_BTN/MOG"/>
</dbReference>
<dbReference type="Gene3D" id="2.60.40.10">
    <property type="entry name" value="Immunoglobulins"/>
    <property type="match status" value="1"/>
</dbReference>
<dbReference type="InterPro" id="IPR007110">
    <property type="entry name" value="Ig-like_dom"/>
</dbReference>
<dbReference type="GO" id="GO:0009897">
    <property type="term" value="C:external side of plasma membrane"/>
    <property type="evidence" value="ECO:0007669"/>
    <property type="project" value="TreeGrafter"/>
</dbReference>
<evidence type="ECO:0000313" key="5">
    <source>
        <dbReference type="Ensembl" id="ENSNFUP00015032554.1"/>
    </source>
</evidence>
<reference evidence="5" key="2">
    <citation type="submission" date="2025-09" db="UniProtKB">
        <authorList>
            <consortium name="Ensembl"/>
        </authorList>
    </citation>
    <scope>IDENTIFICATION</scope>
</reference>
<evidence type="ECO:0000256" key="1">
    <source>
        <dbReference type="ARBA" id="ARBA00004370"/>
    </source>
</evidence>
<dbReference type="PANTHER" id="PTHR24100">
    <property type="entry name" value="BUTYROPHILIN"/>
    <property type="match status" value="1"/>
</dbReference>
<keyword evidence="3" id="KW-0393">Immunoglobulin domain</keyword>
<evidence type="ECO:0000256" key="2">
    <source>
        <dbReference type="ARBA" id="ARBA00023136"/>
    </source>
</evidence>
<dbReference type="GO" id="GO:0001817">
    <property type="term" value="P:regulation of cytokine production"/>
    <property type="evidence" value="ECO:0007669"/>
    <property type="project" value="TreeGrafter"/>
</dbReference>
<evidence type="ECO:0000313" key="6">
    <source>
        <dbReference type="Proteomes" id="UP000694548"/>
    </source>
</evidence>
<keyword evidence="6" id="KW-1185">Reference proteome</keyword>
<dbReference type="InterPro" id="IPR013106">
    <property type="entry name" value="Ig_V-set"/>
</dbReference>
<dbReference type="GO" id="GO:0050852">
    <property type="term" value="P:T cell receptor signaling pathway"/>
    <property type="evidence" value="ECO:0007669"/>
    <property type="project" value="TreeGrafter"/>
</dbReference>
<sequence length="196" mass="21340">VQIGSRSSESSCRKHVCTFGSDVQLAGSDFPAVASAGQSVILPCSVKISATDDVPTPVVVFLYRDGCETFEMKDRDFEYRTSLIMREMKNGNVSLRISNVKLSDAGTYRCLKILKNGTREESSVELVVGTSPGSCVNRTDTQTPAERFFCCADGPLTEMYHCTLPHLHLRLLSGEVSVTWTKTETSPPSESASSIS</sequence>
<dbReference type="PANTHER" id="PTHR24100:SF151">
    <property type="entry name" value="ICOS LIGAND"/>
    <property type="match status" value="1"/>
</dbReference>